<dbReference type="EMBL" id="RBIM01000003">
    <property type="protein sequence ID" value="RKR00244.1"/>
    <property type="molecule type" value="Genomic_DNA"/>
</dbReference>
<feature type="domain" description="TonB-dependent receptor plug" evidence="15">
    <location>
        <begin position="69"/>
        <end position="175"/>
    </location>
</feature>
<evidence type="ECO:0000256" key="8">
    <source>
        <dbReference type="ARBA" id="ARBA00023077"/>
    </source>
</evidence>
<dbReference type="Pfam" id="PF00593">
    <property type="entry name" value="TonB_dep_Rec_b-barrel"/>
    <property type="match status" value="1"/>
</dbReference>
<keyword evidence="3 11" id="KW-1134">Transmembrane beta strand</keyword>
<evidence type="ECO:0000256" key="7">
    <source>
        <dbReference type="ARBA" id="ARBA00023065"/>
    </source>
</evidence>
<evidence type="ECO:0000256" key="9">
    <source>
        <dbReference type="ARBA" id="ARBA00023136"/>
    </source>
</evidence>
<comment type="caution">
    <text evidence="16">The sequence shown here is derived from an EMBL/GenBank/DDBJ whole genome shotgun (WGS) entry which is preliminary data.</text>
</comment>
<dbReference type="AlphaFoldDB" id="A0A495DFM2"/>
<evidence type="ECO:0000256" key="11">
    <source>
        <dbReference type="PROSITE-ProRule" id="PRU01360"/>
    </source>
</evidence>
<keyword evidence="8 12" id="KW-0798">TonB box</keyword>
<feature type="compositionally biased region" description="Basic and acidic residues" evidence="13">
    <location>
        <begin position="362"/>
        <end position="372"/>
    </location>
</feature>
<evidence type="ECO:0000259" key="14">
    <source>
        <dbReference type="Pfam" id="PF00593"/>
    </source>
</evidence>
<keyword evidence="10 11" id="KW-0998">Cell outer membrane</keyword>
<evidence type="ECO:0000256" key="13">
    <source>
        <dbReference type="SAM" id="MobiDB-lite"/>
    </source>
</evidence>
<reference evidence="16 17" key="1">
    <citation type="submission" date="2018-10" db="EMBL/GenBank/DDBJ databases">
        <title>Genomic Encyclopedia of Type Strains, Phase IV (KMG-IV): sequencing the most valuable type-strain genomes for metagenomic binning, comparative biology and taxonomic classification.</title>
        <authorList>
            <person name="Goeker M."/>
        </authorList>
    </citation>
    <scope>NUCLEOTIDE SEQUENCE [LARGE SCALE GENOMIC DNA]</scope>
    <source>
        <strain evidence="16 17">DSM 4734</strain>
    </source>
</reference>
<dbReference type="Pfam" id="PF07715">
    <property type="entry name" value="Plug"/>
    <property type="match status" value="1"/>
</dbReference>
<gene>
    <name evidence="16" type="ORF">C7435_1447</name>
</gene>
<dbReference type="PROSITE" id="PS52016">
    <property type="entry name" value="TONB_DEPENDENT_REC_3"/>
    <property type="match status" value="1"/>
</dbReference>
<dbReference type="GO" id="GO:0009279">
    <property type="term" value="C:cell outer membrane"/>
    <property type="evidence" value="ECO:0007669"/>
    <property type="project" value="UniProtKB-SubCell"/>
</dbReference>
<evidence type="ECO:0000259" key="15">
    <source>
        <dbReference type="Pfam" id="PF07715"/>
    </source>
</evidence>
<dbReference type="InterPro" id="IPR039426">
    <property type="entry name" value="TonB-dep_rcpt-like"/>
</dbReference>
<feature type="domain" description="TonB-dependent receptor-like beta-barrel" evidence="14">
    <location>
        <begin position="307"/>
        <end position="713"/>
    </location>
</feature>
<evidence type="ECO:0000256" key="2">
    <source>
        <dbReference type="ARBA" id="ARBA00022448"/>
    </source>
</evidence>
<keyword evidence="4" id="KW-0410">Iron transport</keyword>
<evidence type="ECO:0000256" key="1">
    <source>
        <dbReference type="ARBA" id="ARBA00004571"/>
    </source>
</evidence>
<dbReference type="PANTHER" id="PTHR32552">
    <property type="entry name" value="FERRICHROME IRON RECEPTOR-RELATED"/>
    <property type="match status" value="1"/>
</dbReference>
<evidence type="ECO:0000256" key="4">
    <source>
        <dbReference type="ARBA" id="ARBA00022496"/>
    </source>
</evidence>
<protein>
    <submittedName>
        <fullName evidence="16">Iron complex outermembrane receptor protein</fullName>
    </submittedName>
</protein>
<comment type="similarity">
    <text evidence="11 12">Belongs to the TonB-dependent receptor family.</text>
</comment>
<organism evidence="16 17">
    <name type="scientific">Maricaulis maris</name>
    <dbReference type="NCBI Taxonomy" id="74318"/>
    <lineage>
        <taxon>Bacteria</taxon>
        <taxon>Pseudomonadati</taxon>
        <taxon>Pseudomonadota</taxon>
        <taxon>Alphaproteobacteria</taxon>
        <taxon>Maricaulales</taxon>
        <taxon>Maricaulaceae</taxon>
        <taxon>Maricaulis</taxon>
    </lineage>
</organism>
<keyword evidence="6" id="KW-0408">Iron</keyword>
<evidence type="ECO:0000313" key="17">
    <source>
        <dbReference type="Proteomes" id="UP000273675"/>
    </source>
</evidence>
<dbReference type="SUPFAM" id="SSF56935">
    <property type="entry name" value="Porins"/>
    <property type="match status" value="1"/>
</dbReference>
<keyword evidence="2 11" id="KW-0813">Transport</keyword>
<evidence type="ECO:0000313" key="16">
    <source>
        <dbReference type="EMBL" id="RKR00244.1"/>
    </source>
</evidence>
<sequence length="750" mass="81960">MNTNIDCRPVHRRRPVSSKSRLILGVGLTALAVATGPAPLAWSQDDDTHTDDAQVDRIVVTAQRREQDVQDVAISLTVVGGGELEERGVQSTQGLQDFVAGLSITSSQVNNPAYSIRGIGFANDDVSSDSGVGVFLDDVYLPRASSANLSMLDVERVEVLKGPQGTLFGRNTIGGSINIITRKPSNTFESTLNAEVGNLGAINLGGYASGPLVEDRLFIGVSAMSRQRDGYMTNLFDGQDGRRIDTTAARLTLRWTPTTHSELLLSADMEETRPGPNLKSVGPDGPFQMRDITVEVPPSDPVFSANVDDPGNEWLDAHGYMGRFTLEGEATTFVAIAGVRSSETFFREDIDGSPLSQVAEQQAERSDSRTAELRLSSTDGGSASMGGRLHWTSGLFHFHEEADKHVLFELPLFAPFGIAGTSVTHAVETDAFAAYGQASYDLTDRLGVTVGARWTRETKDFSATGEGIPQGSEGPGNPLIEEVIDARTSRTWEDTSFRFGLDYDVSSNILLYFNLAQGFKSGGFNGQPVTNADALMGFEPEYAEQIELGWRSDLFDNRLRINGAIYQTDYQDLQISAVPDIGSPFTANAANAEVTGFELEYSWSPTPNLTLSGSTAYIDATFKDFTVFEQGALRVRDGERMRGIPEWTTSLSGQYVQAIPQGTLIFRGDYVWQDERVSNDQDIHAPAWDRTDLRVTYLSPDDRWSLSAWARNVFDEVYWLRVGPEVTAPASMRRALEPPQTFGVSLQVNL</sequence>
<evidence type="ECO:0000256" key="10">
    <source>
        <dbReference type="ARBA" id="ARBA00023237"/>
    </source>
</evidence>
<evidence type="ECO:0000256" key="5">
    <source>
        <dbReference type="ARBA" id="ARBA00022692"/>
    </source>
</evidence>
<proteinExistence type="inferred from homology"/>
<dbReference type="Proteomes" id="UP000273675">
    <property type="component" value="Unassembled WGS sequence"/>
</dbReference>
<dbReference type="Gene3D" id="2.40.170.20">
    <property type="entry name" value="TonB-dependent receptor, beta-barrel domain"/>
    <property type="match status" value="1"/>
</dbReference>
<accession>A0A495DFM2</accession>
<keyword evidence="16" id="KW-0675">Receptor</keyword>
<comment type="subcellular location">
    <subcellularLocation>
        <location evidence="1 11">Cell outer membrane</location>
        <topology evidence="1 11">Multi-pass membrane protein</topology>
    </subcellularLocation>
</comment>
<dbReference type="RefSeq" id="WP_121210584.1">
    <property type="nucleotide sequence ID" value="NZ_RBIM01000003.1"/>
</dbReference>
<keyword evidence="9 11" id="KW-0472">Membrane</keyword>
<dbReference type="OrthoDB" id="7313036at2"/>
<dbReference type="GO" id="GO:0006826">
    <property type="term" value="P:iron ion transport"/>
    <property type="evidence" value="ECO:0007669"/>
    <property type="project" value="UniProtKB-KW"/>
</dbReference>
<dbReference type="InterPro" id="IPR000531">
    <property type="entry name" value="Beta-barrel_TonB"/>
</dbReference>
<evidence type="ECO:0000256" key="12">
    <source>
        <dbReference type="RuleBase" id="RU003357"/>
    </source>
</evidence>
<name>A0A495DFM2_9PROT</name>
<feature type="region of interest" description="Disordered" evidence="13">
    <location>
        <begin position="361"/>
        <end position="383"/>
    </location>
</feature>
<keyword evidence="5 11" id="KW-0812">Transmembrane</keyword>
<evidence type="ECO:0000256" key="3">
    <source>
        <dbReference type="ARBA" id="ARBA00022452"/>
    </source>
</evidence>
<evidence type="ECO:0000256" key="6">
    <source>
        <dbReference type="ARBA" id="ARBA00023004"/>
    </source>
</evidence>
<keyword evidence="7" id="KW-0406">Ion transport</keyword>
<dbReference type="InterPro" id="IPR036942">
    <property type="entry name" value="Beta-barrel_TonB_sf"/>
</dbReference>
<dbReference type="CDD" id="cd01347">
    <property type="entry name" value="ligand_gated_channel"/>
    <property type="match status" value="1"/>
</dbReference>
<dbReference type="InterPro" id="IPR012910">
    <property type="entry name" value="Plug_dom"/>
</dbReference>
<dbReference type="PANTHER" id="PTHR32552:SF81">
    <property type="entry name" value="TONB-DEPENDENT OUTER MEMBRANE RECEPTOR"/>
    <property type="match status" value="1"/>
</dbReference>